<comment type="subcellular location">
    <subcellularLocation>
        <location evidence="1">Cell envelope</location>
    </subcellularLocation>
    <subcellularLocation>
        <location evidence="2">Cell outer membrane</location>
    </subcellularLocation>
    <subcellularLocation>
        <location evidence="3">Secreted</location>
    </subcellularLocation>
</comment>
<dbReference type="SUPFAM" id="SSF51126">
    <property type="entry name" value="Pectin lyase-like"/>
    <property type="match status" value="1"/>
</dbReference>
<evidence type="ECO:0000313" key="9">
    <source>
        <dbReference type="EMBL" id="WJW68652.1"/>
    </source>
</evidence>
<dbReference type="GO" id="GO:0009279">
    <property type="term" value="C:cell outer membrane"/>
    <property type="evidence" value="ECO:0007669"/>
    <property type="project" value="UniProtKB-SubCell"/>
</dbReference>
<evidence type="ECO:0000256" key="3">
    <source>
        <dbReference type="ARBA" id="ARBA00004613"/>
    </source>
</evidence>
<reference evidence="8 10" key="1">
    <citation type="submission" date="2020-06" db="EMBL/GenBank/DDBJ databases">
        <title>Anoxygenic phototrophic Chloroflexota member uses a Type I reaction center.</title>
        <authorList>
            <person name="Tsuji J.M."/>
            <person name="Shaw N.A."/>
            <person name="Nagashima S."/>
            <person name="Venkiteswaran J."/>
            <person name="Schiff S.L."/>
            <person name="Hanada S."/>
            <person name="Tank M."/>
            <person name="Neufeld J.D."/>
        </authorList>
    </citation>
    <scope>NUCLEOTIDE SEQUENCE [LARGE SCALE GENOMIC DNA]</scope>
    <source>
        <strain evidence="8">L227-S17</strain>
    </source>
</reference>
<gene>
    <name evidence="8" type="ORF">HXX08_22925</name>
    <name evidence="9" type="ORF">OZ401_004268</name>
</gene>
<keyword evidence="11" id="KW-1185">Reference proteome</keyword>
<dbReference type="PANTHER" id="PTHR11319">
    <property type="entry name" value="G PROTEIN-COUPLED RECEPTOR-RELATED"/>
    <property type="match status" value="1"/>
</dbReference>
<keyword evidence="7" id="KW-0998">Cell outer membrane</keyword>
<evidence type="ECO:0000256" key="7">
    <source>
        <dbReference type="ARBA" id="ARBA00023237"/>
    </source>
</evidence>
<dbReference type="Proteomes" id="UP001431572">
    <property type="component" value="Chromosome 2"/>
</dbReference>
<evidence type="ECO:0000256" key="4">
    <source>
        <dbReference type="ARBA" id="ARBA00022525"/>
    </source>
</evidence>
<keyword evidence="4" id="KW-0964">Secreted</keyword>
<evidence type="ECO:0000313" key="8">
    <source>
        <dbReference type="EMBL" id="NWJ48722.1"/>
    </source>
</evidence>
<keyword evidence="6" id="KW-0472">Membrane</keyword>
<proteinExistence type="predicted"/>
<dbReference type="RefSeq" id="WP_341470557.1">
    <property type="nucleotide sequence ID" value="NZ_CP128400.1"/>
</dbReference>
<dbReference type="EMBL" id="CP128400">
    <property type="protein sequence ID" value="WJW68652.1"/>
    <property type="molecule type" value="Genomic_DNA"/>
</dbReference>
<accession>A0A8T7M9W8</accession>
<evidence type="ECO:0000256" key="2">
    <source>
        <dbReference type="ARBA" id="ARBA00004442"/>
    </source>
</evidence>
<dbReference type="PANTHER" id="PTHR11319:SF35">
    <property type="entry name" value="OUTER MEMBRANE PROTEIN PMPC-RELATED"/>
    <property type="match status" value="1"/>
</dbReference>
<evidence type="ECO:0000313" key="11">
    <source>
        <dbReference type="Proteomes" id="UP001431572"/>
    </source>
</evidence>
<dbReference type="NCBIfam" id="NF041518">
    <property type="entry name" value="choice_anch_Q"/>
    <property type="match status" value="1"/>
</dbReference>
<dbReference type="AlphaFoldDB" id="A0A8T7M9W8"/>
<evidence type="ECO:0000313" key="10">
    <source>
        <dbReference type="Proteomes" id="UP000521676"/>
    </source>
</evidence>
<evidence type="ECO:0008006" key="12">
    <source>
        <dbReference type="Google" id="ProtNLM"/>
    </source>
</evidence>
<dbReference type="InterPro" id="IPR011050">
    <property type="entry name" value="Pectin_lyase_fold/virulence"/>
</dbReference>
<dbReference type="InterPro" id="IPR012334">
    <property type="entry name" value="Pectin_lyas_fold"/>
</dbReference>
<dbReference type="InterPro" id="IPR059226">
    <property type="entry name" value="Choice_anch_Q_dom"/>
</dbReference>
<dbReference type="InterPro" id="IPR003368">
    <property type="entry name" value="POMP_repeat"/>
</dbReference>
<dbReference type="Gene3D" id="2.160.20.10">
    <property type="entry name" value="Single-stranded right-handed beta-helix, Pectin lyase-like"/>
    <property type="match status" value="1"/>
</dbReference>
<organism evidence="8 10">
    <name type="scientific">Candidatus Chlorohelix allophototropha</name>
    <dbReference type="NCBI Taxonomy" id="3003348"/>
    <lineage>
        <taxon>Bacteria</taxon>
        <taxon>Bacillati</taxon>
        <taxon>Chloroflexota</taxon>
        <taxon>Chloroflexia</taxon>
        <taxon>Candidatus Chloroheliales</taxon>
        <taxon>Candidatus Chloroheliaceae</taxon>
        <taxon>Candidatus Chlorohelix</taxon>
    </lineage>
</organism>
<protein>
    <recommendedName>
        <fullName evidence="12">CSLREA domain-containing protein</fullName>
    </recommendedName>
</protein>
<evidence type="ECO:0000256" key="1">
    <source>
        <dbReference type="ARBA" id="ARBA00004196"/>
    </source>
</evidence>
<dbReference type="Pfam" id="PF02415">
    <property type="entry name" value="Chlam_PMP"/>
    <property type="match status" value="1"/>
</dbReference>
<evidence type="ECO:0000256" key="5">
    <source>
        <dbReference type="ARBA" id="ARBA00022729"/>
    </source>
</evidence>
<reference evidence="9" key="2">
    <citation type="journal article" date="2024" name="Nature">
        <title>Anoxygenic phototroph of the Chloroflexota uses a type I reaction centre.</title>
        <authorList>
            <person name="Tsuji J.M."/>
            <person name="Shaw N.A."/>
            <person name="Nagashima S."/>
            <person name="Venkiteswaran J.J."/>
            <person name="Schiff S.L."/>
            <person name="Watanabe T."/>
            <person name="Fukui M."/>
            <person name="Hanada S."/>
            <person name="Tank M."/>
            <person name="Neufeld J.D."/>
        </authorList>
    </citation>
    <scope>NUCLEOTIDE SEQUENCE</scope>
    <source>
        <strain evidence="9">L227-S17</strain>
    </source>
</reference>
<dbReference type="Proteomes" id="UP000521676">
    <property type="component" value="Unassembled WGS sequence"/>
</dbReference>
<keyword evidence="5" id="KW-0732">Signal</keyword>
<name>A0A8T7M9W8_9CHLR</name>
<evidence type="ECO:0000256" key="6">
    <source>
        <dbReference type="ARBA" id="ARBA00023136"/>
    </source>
</evidence>
<dbReference type="GO" id="GO:0005576">
    <property type="term" value="C:extracellular region"/>
    <property type="evidence" value="ECO:0007669"/>
    <property type="project" value="UniProtKB-SubCell"/>
</dbReference>
<sequence length="675" mass="69765">MFNQITAGKKKNASLWFLVVLAGIALLLVISLVSPRPAQAVDNCNLAALKAIVSSGGTLDFNCAADTTITLDVTWNPNITSDLTLTNTGAGKLIIDGVGAYQIFNVNSGKSLSITNLNLTGGKADKGGAIYSGADYSNGNYNSNNTVTVTNSSLYNNSAISDGGAIYNVGGTVTVTNSSLYNNSATSGGAICNSLLMGLDLVNKTTYYKISTFTLSNSSLYNNSATYGGAICNFASTVTVTNSSLYNNSATYGGAIYNIGRRGSNFTFGRFIYGIIDVTNSSLYNNSATYGGAIYNDEFSTVTVTSATFLDNTAAGTVNGGSIYTNGVNDGTVTLRNSLLQGSNICYNNTGGILTDGGYNLESSTGSYTCGFSGTSKTTIDAKLGTPGDNGGATPTIALLSGSPAIDAIPAASCVVTADQRGISRPQGTGCDIGAFEFISEPPSASDLIPQLRVSPNRVIAISPENLVSFSFKLKNIGVGSASYVRLEIPIPQGLDLGYLENASSGVWVTQVTTATVTIALPSLAQKQEASGTLVFRPNANAVIGTEIEARYKVVFDDEAGSGKSLNSNSQRLVFGETNSGEDGAIQRGAAISATVGEKVSFVQKGYLADEIVSLWYTKPDGTSVSLGEQRATASGEITIVVNTAGFAPGEYAIVGYGNRSEVTHVNILTIAAAS</sequence>
<dbReference type="EMBL" id="JACATZ010000003">
    <property type="protein sequence ID" value="NWJ48722.1"/>
    <property type="molecule type" value="Genomic_DNA"/>
</dbReference>